<evidence type="ECO:0000313" key="3">
    <source>
        <dbReference type="EMBL" id="UOF91482.1"/>
    </source>
</evidence>
<proteinExistence type="predicted"/>
<reference evidence="3" key="1">
    <citation type="submission" date="2021-12" db="EMBL/GenBank/DDBJ databases">
        <title>Alicyclobacillaceae gen. nov., sp. nov., isolated from chalcocite enrichment system.</title>
        <authorList>
            <person name="Jiang Z."/>
        </authorList>
    </citation>
    <scope>NUCLEOTIDE SEQUENCE</scope>
    <source>
        <strain evidence="3">MYW30-H2</strain>
    </source>
</reference>
<accession>A0ABY4CLU9</accession>
<keyword evidence="3" id="KW-0489">Methyltransferase</keyword>
<dbReference type="GO" id="GO:0032259">
    <property type="term" value="P:methylation"/>
    <property type="evidence" value="ECO:0007669"/>
    <property type="project" value="UniProtKB-KW"/>
</dbReference>
<organism evidence="3 4">
    <name type="scientific">Fodinisporobacter ferrooxydans</name>
    <dbReference type="NCBI Taxonomy" id="2901836"/>
    <lineage>
        <taxon>Bacteria</taxon>
        <taxon>Bacillati</taxon>
        <taxon>Bacillota</taxon>
        <taxon>Bacilli</taxon>
        <taxon>Bacillales</taxon>
        <taxon>Alicyclobacillaceae</taxon>
        <taxon>Fodinisporobacter</taxon>
    </lineage>
</organism>
<name>A0ABY4CLU9_9BACL</name>
<dbReference type="EMBL" id="CP089291">
    <property type="protein sequence ID" value="UOF91482.1"/>
    <property type="molecule type" value="Genomic_DNA"/>
</dbReference>
<keyword evidence="1" id="KW-0175">Coiled coil</keyword>
<dbReference type="Proteomes" id="UP000830167">
    <property type="component" value="Chromosome"/>
</dbReference>
<dbReference type="SUPFAM" id="SSF53335">
    <property type="entry name" value="S-adenosyl-L-methionine-dependent methyltransferases"/>
    <property type="match status" value="1"/>
</dbReference>
<dbReference type="CDD" id="cd02440">
    <property type="entry name" value="AdoMet_MTases"/>
    <property type="match status" value="1"/>
</dbReference>
<keyword evidence="4" id="KW-1185">Reference proteome</keyword>
<dbReference type="RefSeq" id="WP_347438173.1">
    <property type="nucleotide sequence ID" value="NZ_CP089291.1"/>
</dbReference>
<dbReference type="Pfam" id="PF08241">
    <property type="entry name" value="Methyltransf_11"/>
    <property type="match status" value="1"/>
</dbReference>
<protein>
    <submittedName>
        <fullName evidence="3">Methyltransferase domain-containing protein</fullName>
    </submittedName>
</protein>
<evidence type="ECO:0000256" key="1">
    <source>
        <dbReference type="SAM" id="Coils"/>
    </source>
</evidence>
<keyword evidence="3" id="KW-0808">Transferase</keyword>
<evidence type="ECO:0000259" key="2">
    <source>
        <dbReference type="Pfam" id="PF08241"/>
    </source>
</evidence>
<gene>
    <name evidence="3" type="ORF">LSG31_04310</name>
</gene>
<dbReference type="Gene3D" id="3.40.50.150">
    <property type="entry name" value="Vaccinia Virus protein VP39"/>
    <property type="match status" value="1"/>
</dbReference>
<dbReference type="InterPro" id="IPR013216">
    <property type="entry name" value="Methyltransf_11"/>
</dbReference>
<feature type="coiled-coil region" evidence="1">
    <location>
        <begin position="114"/>
        <end position="149"/>
    </location>
</feature>
<evidence type="ECO:0000313" key="4">
    <source>
        <dbReference type="Proteomes" id="UP000830167"/>
    </source>
</evidence>
<feature type="domain" description="Methyltransferase type 11" evidence="2">
    <location>
        <begin position="264"/>
        <end position="364"/>
    </location>
</feature>
<dbReference type="InterPro" id="IPR029063">
    <property type="entry name" value="SAM-dependent_MTases_sf"/>
</dbReference>
<dbReference type="GO" id="GO:0008168">
    <property type="term" value="F:methyltransferase activity"/>
    <property type="evidence" value="ECO:0007669"/>
    <property type="project" value="UniProtKB-KW"/>
</dbReference>
<sequence>MEQDHMSFNEIVKYLETEFAKNNISVHENKNISVSVSDDHSFIKKQAYDNWEVHSLFQSLGENPPKNKFKRIIKRLSRKTMRWILDPLTRRINFFNHSIINWLEIQENTQNDLRHQLSKEINSLQKDVYDLRNSELKNTQEKLKILEDSIIDKYEPAISSLQEKLSSLEESIIGNCKSAISSLQEELTALNTSVLQLKDPYQHINQLNQRQGFFTWRVGYENAPIVFDLDLGKNHQYNVAFVNERILELPFVIHHLDKSAVKILDVGHCESYLPLYLASLGKKVVGIDIREYPFEHPNLYSIKGDIRSNILQENSFDSVIALSTIEHIGIASHYGDRTQSDLDGDRNAILEIYRLLKPGGQLVLTVPFGNGVGTSWYRVYTPESIRTLINGFNLEIMQHFAYSIADLGWKEVTESDAGIVDSSEKTMCVCLLSLRKPN</sequence>